<keyword evidence="4" id="KW-1185">Reference proteome</keyword>
<dbReference type="Pfam" id="PF07714">
    <property type="entry name" value="PK_Tyr_Ser-Thr"/>
    <property type="match status" value="1"/>
</dbReference>
<dbReference type="Gene3D" id="1.10.510.10">
    <property type="entry name" value="Transferase(Phosphotransferase) domain 1"/>
    <property type="match status" value="1"/>
</dbReference>
<dbReference type="InterPro" id="IPR011009">
    <property type="entry name" value="Kinase-like_dom_sf"/>
</dbReference>
<name>A0A0D7B343_9AGAR</name>
<accession>A0A0D7B343</accession>
<dbReference type="GO" id="GO:0004674">
    <property type="term" value="F:protein serine/threonine kinase activity"/>
    <property type="evidence" value="ECO:0007669"/>
    <property type="project" value="TreeGrafter"/>
</dbReference>
<dbReference type="GO" id="GO:0005524">
    <property type="term" value="F:ATP binding"/>
    <property type="evidence" value="ECO:0007669"/>
    <property type="project" value="InterPro"/>
</dbReference>
<dbReference type="OrthoDB" id="346907at2759"/>
<dbReference type="STRING" id="1314674.A0A0D7B343"/>
<dbReference type="PROSITE" id="PS00109">
    <property type="entry name" value="PROTEIN_KINASE_TYR"/>
    <property type="match status" value="1"/>
</dbReference>
<sequence>MDEHAYTLMDGDQETTDDFETWLSDLQSAPSGSPTKRKRPYAVAFTEGNSGEQEDDRRSPRFSVPHTVGLVTDSFEEMASGQQHVGENGPQIQTTEHKDFHMSPQDLIDAYQELLDHWPPENTEGRRECLHMVLRLAKMESVFPTSMYCPGLRVDDSQLCGEGGFAYVYKGVYDGNAVAVKALKQTIGRTERLWKTCAKEALLWRQLKHSNILTCYGVNEIWIRGHSSLCLIFPWVPNGDLRHYIQDKVPFGENDSFPLQALKDIVCGLEYLHGHDPPIVHADIRCANVLVMDDLSCCISDFGLSFPTEFTLTSHGGDVPGTIRFMAPEILSPPDGAQRATYDTPSRDVYSFGCLIAEVFTAEDPFSWLRNSSQVVLAIGRFKCPWNLPVFIPEPLSSLAMRCWNRDPGERPRMQDITVFFSLLEAEATDIAYGRLPVGYDNPEGLISAVDALGFAPVMVWSFVYSQSDHIDSNVEPTPHFLDTWHFEVTVRGFLELIEAARDRVLSSGYEPPFQRIGSETIDWLTYMAFTNFQRRGWLNLSDVDVLTIHGSVKPLFAKIQADQDDAGEVRSPPLNEIEGIALQPAVYPPEWPPFPAPTWAEAWEKTERSSHYENWHPITFF</sequence>
<dbReference type="AlphaFoldDB" id="A0A0D7B343"/>
<organism evidence="3 4">
    <name type="scientific">Cylindrobasidium torrendii FP15055 ss-10</name>
    <dbReference type="NCBI Taxonomy" id="1314674"/>
    <lineage>
        <taxon>Eukaryota</taxon>
        <taxon>Fungi</taxon>
        <taxon>Dikarya</taxon>
        <taxon>Basidiomycota</taxon>
        <taxon>Agaricomycotina</taxon>
        <taxon>Agaricomycetes</taxon>
        <taxon>Agaricomycetidae</taxon>
        <taxon>Agaricales</taxon>
        <taxon>Marasmiineae</taxon>
        <taxon>Physalacriaceae</taxon>
        <taxon>Cylindrobasidium</taxon>
    </lineage>
</organism>
<protein>
    <submittedName>
        <fullName evidence="3">Kinase-like protein</fullName>
    </submittedName>
</protein>
<dbReference type="Proteomes" id="UP000054007">
    <property type="component" value="Unassembled WGS sequence"/>
</dbReference>
<dbReference type="PANTHER" id="PTHR44329">
    <property type="entry name" value="SERINE/THREONINE-PROTEIN KINASE TNNI3K-RELATED"/>
    <property type="match status" value="1"/>
</dbReference>
<dbReference type="InterPro" id="IPR001245">
    <property type="entry name" value="Ser-Thr/Tyr_kinase_cat_dom"/>
</dbReference>
<dbReference type="InterPro" id="IPR051681">
    <property type="entry name" value="Ser/Thr_Kinases-Pseudokinases"/>
</dbReference>
<evidence type="ECO:0000313" key="3">
    <source>
        <dbReference type="EMBL" id="KIY64594.1"/>
    </source>
</evidence>
<evidence type="ECO:0000313" key="4">
    <source>
        <dbReference type="Proteomes" id="UP000054007"/>
    </source>
</evidence>
<dbReference type="EMBL" id="KN880627">
    <property type="protein sequence ID" value="KIY64594.1"/>
    <property type="molecule type" value="Genomic_DNA"/>
</dbReference>
<keyword evidence="3" id="KW-0418">Kinase</keyword>
<proteinExistence type="predicted"/>
<gene>
    <name evidence="3" type="ORF">CYLTODRAFT_457045</name>
</gene>
<dbReference type="InterPro" id="IPR008266">
    <property type="entry name" value="Tyr_kinase_AS"/>
</dbReference>
<reference evidence="3 4" key="1">
    <citation type="journal article" date="2015" name="Fungal Genet. Biol.">
        <title>Evolution of novel wood decay mechanisms in Agaricales revealed by the genome sequences of Fistulina hepatica and Cylindrobasidium torrendii.</title>
        <authorList>
            <person name="Floudas D."/>
            <person name="Held B.W."/>
            <person name="Riley R."/>
            <person name="Nagy L.G."/>
            <person name="Koehler G."/>
            <person name="Ransdell A.S."/>
            <person name="Younus H."/>
            <person name="Chow J."/>
            <person name="Chiniquy J."/>
            <person name="Lipzen A."/>
            <person name="Tritt A."/>
            <person name="Sun H."/>
            <person name="Haridas S."/>
            <person name="LaButti K."/>
            <person name="Ohm R.A."/>
            <person name="Kues U."/>
            <person name="Blanchette R.A."/>
            <person name="Grigoriev I.V."/>
            <person name="Minto R.E."/>
            <person name="Hibbett D.S."/>
        </authorList>
    </citation>
    <scope>NUCLEOTIDE SEQUENCE [LARGE SCALE GENOMIC DNA]</scope>
    <source>
        <strain evidence="3 4">FP15055 ss-10</strain>
    </source>
</reference>
<evidence type="ECO:0000259" key="2">
    <source>
        <dbReference type="PROSITE" id="PS50011"/>
    </source>
</evidence>
<feature type="region of interest" description="Disordered" evidence="1">
    <location>
        <begin position="25"/>
        <end position="63"/>
    </location>
</feature>
<feature type="domain" description="Protein kinase" evidence="2">
    <location>
        <begin position="154"/>
        <end position="421"/>
    </location>
</feature>
<dbReference type="PROSITE" id="PS50011">
    <property type="entry name" value="PROTEIN_KINASE_DOM"/>
    <property type="match status" value="1"/>
</dbReference>
<evidence type="ECO:0000256" key="1">
    <source>
        <dbReference type="SAM" id="MobiDB-lite"/>
    </source>
</evidence>
<feature type="compositionally biased region" description="Polar residues" evidence="1">
    <location>
        <begin position="25"/>
        <end position="34"/>
    </location>
</feature>
<keyword evidence="3" id="KW-0808">Transferase</keyword>
<dbReference type="InterPro" id="IPR000719">
    <property type="entry name" value="Prot_kinase_dom"/>
</dbReference>
<dbReference type="SUPFAM" id="SSF56112">
    <property type="entry name" value="Protein kinase-like (PK-like)"/>
    <property type="match status" value="1"/>
</dbReference>